<keyword evidence="3 4" id="KW-0378">Hydrolase</keyword>
<feature type="domain" description="Carboxylesterase type B" evidence="5">
    <location>
        <begin position="42"/>
        <end position="530"/>
    </location>
</feature>
<evidence type="ECO:0000256" key="3">
    <source>
        <dbReference type="ARBA" id="ARBA00022801"/>
    </source>
</evidence>
<dbReference type="PROSITE" id="PS01173">
    <property type="entry name" value="LIPASE_GDXG_HIS"/>
    <property type="match status" value="1"/>
</dbReference>
<dbReference type="PROSITE" id="PS00122">
    <property type="entry name" value="CARBOXYLESTERASE_B_1"/>
    <property type="match status" value="1"/>
</dbReference>
<protein>
    <recommendedName>
        <fullName evidence="4">Carboxylic ester hydrolase</fullName>
        <ecNumber evidence="4">3.1.1.-</ecNumber>
    </recommendedName>
</protein>
<dbReference type="Gene3D" id="3.40.50.1820">
    <property type="entry name" value="alpha/beta hydrolase"/>
    <property type="match status" value="1"/>
</dbReference>
<evidence type="ECO:0000313" key="6">
    <source>
        <dbReference type="EMBL" id="KAH8697917.1"/>
    </source>
</evidence>
<dbReference type="EC" id="3.1.1.-" evidence="4"/>
<evidence type="ECO:0000313" key="7">
    <source>
        <dbReference type="Proteomes" id="UP001201262"/>
    </source>
</evidence>
<gene>
    <name evidence="6" type="ORF">BGW36DRAFT_450661</name>
</gene>
<comment type="similarity">
    <text evidence="1 4">Belongs to the type-B carboxylesterase/lipase family.</text>
</comment>
<dbReference type="Proteomes" id="UP001201262">
    <property type="component" value="Unassembled WGS sequence"/>
</dbReference>
<dbReference type="InterPro" id="IPR050309">
    <property type="entry name" value="Type-B_Carboxylest/Lipase"/>
</dbReference>
<organism evidence="6 7">
    <name type="scientific">Talaromyces proteolyticus</name>
    <dbReference type="NCBI Taxonomy" id="1131652"/>
    <lineage>
        <taxon>Eukaryota</taxon>
        <taxon>Fungi</taxon>
        <taxon>Dikarya</taxon>
        <taxon>Ascomycota</taxon>
        <taxon>Pezizomycotina</taxon>
        <taxon>Eurotiomycetes</taxon>
        <taxon>Eurotiomycetidae</taxon>
        <taxon>Eurotiales</taxon>
        <taxon>Trichocomaceae</taxon>
        <taxon>Talaromyces</taxon>
        <taxon>Talaromyces sect. Bacilispori</taxon>
    </lineage>
</organism>
<dbReference type="PANTHER" id="PTHR11559">
    <property type="entry name" value="CARBOXYLESTERASE"/>
    <property type="match status" value="1"/>
</dbReference>
<evidence type="ECO:0000259" key="5">
    <source>
        <dbReference type="Pfam" id="PF00135"/>
    </source>
</evidence>
<reference evidence="6" key="1">
    <citation type="submission" date="2021-12" db="EMBL/GenBank/DDBJ databases">
        <title>Convergent genome expansion in fungi linked to evolution of root-endophyte symbiosis.</title>
        <authorList>
            <consortium name="DOE Joint Genome Institute"/>
            <person name="Ke Y.-H."/>
            <person name="Bonito G."/>
            <person name="Liao H.-L."/>
            <person name="Looney B."/>
            <person name="Rojas-Flechas A."/>
            <person name="Nash J."/>
            <person name="Hameed K."/>
            <person name="Schadt C."/>
            <person name="Martin F."/>
            <person name="Crous P.W."/>
            <person name="Miettinen O."/>
            <person name="Magnuson J.K."/>
            <person name="Labbe J."/>
            <person name="Jacobson D."/>
            <person name="Doktycz M.J."/>
            <person name="Veneault-Fourrey C."/>
            <person name="Kuo A."/>
            <person name="Mondo S."/>
            <person name="Calhoun S."/>
            <person name="Riley R."/>
            <person name="Ohm R."/>
            <person name="LaButti K."/>
            <person name="Andreopoulos B."/>
            <person name="Pangilinan J."/>
            <person name="Nolan M."/>
            <person name="Tritt A."/>
            <person name="Clum A."/>
            <person name="Lipzen A."/>
            <person name="Daum C."/>
            <person name="Barry K."/>
            <person name="Grigoriev I.V."/>
            <person name="Vilgalys R."/>
        </authorList>
    </citation>
    <scope>NUCLEOTIDE SEQUENCE</scope>
    <source>
        <strain evidence="6">PMI_201</strain>
    </source>
</reference>
<feature type="chain" id="PRO_5041777810" description="Carboxylic ester hydrolase" evidence="4">
    <location>
        <begin position="20"/>
        <end position="537"/>
    </location>
</feature>
<name>A0AAD4KTH2_9EURO</name>
<dbReference type="InterPro" id="IPR002018">
    <property type="entry name" value="CarbesteraseB"/>
</dbReference>
<evidence type="ECO:0000256" key="1">
    <source>
        <dbReference type="ARBA" id="ARBA00005964"/>
    </source>
</evidence>
<dbReference type="RefSeq" id="XP_046072618.1">
    <property type="nucleotide sequence ID" value="XM_046221808.1"/>
</dbReference>
<keyword evidence="4" id="KW-0732">Signal</keyword>
<keyword evidence="7" id="KW-1185">Reference proteome</keyword>
<dbReference type="InterPro" id="IPR029058">
    <property type="entry name" value="AB_hydrolase_fold"/>
</dbReference>
<dbReference type="Pfam" id="PF00135">
    <property type="entry name" value="COesterase"/>
    <property type="match status" value="1"/>
</dbReference>
<dbReference type="InterPro" id="IPR002168">
    <property type="entry name" value="Lipase_GDXG_HIS_AS"/>
</dbReference>
<dbReference type="EMBL" id="JAJTJA010000006">
    <property type="protein sequence ID" value="KAH8697917.1"/>
    <property type="molecule type" value="Genomic_DNA"/>
</dbReference>
<comment type="similarity">
    <text evidence="2">Belongs to the 'GDXG' lipolytic enzyme family.</text>
</comment>
<accession>A0AAD4KTH2</accession>
<sequence>MDIYILILNLLLYLLWATADNTNSLPIVDLGYIIQQATLNLDEELYNFSNIQYATAPLFAAPQNITTIHRCINSGQVQGICPQSTPWWQVLGSDPHIFNTVSAHVDPRTVQECLTLDVIVPTNVWNRHDFKGKYYVPVLVWIHGGGYVSGDKNSAGNPNNLINQSVTNSSSGIVFVSLNYRLGMFGWLSGPKFQSEGGISNIGLRDQRAGLEWVKRYIHLFGGDAGRITVMGESAGAGSIMHHLIAEGGKLKAPFSQAIIQSPALAPVPSTEVQDYNFDMVLKWASILTTSQLSTLEDLKNVPFTTLLQINQVTTAPSYWGSMTWGPTVDGRYVPKMPGVLFQQGHFDHSIKVVTGHNSHEGRSFGSPLVTDESQYLQYLRELLPSASADIINYLDNHLYSQRSNWSNDPNRNERDRLINTITDYFFICNNRYIDTAYQDIGSWGYYFDVPPGVHAQDLAYTFYNPGADSKINVTIARQMQSYFANFIQTGDPNAPGLPTLVSYREGSMLRSLHANALVKDTAATDRCAWWQQALYA</sequence>
<dbReference type="AlphaFoldDB" id="A0AAD4KTH2"/>
<feature type="signal peptide" evidence="4">
    <location>
        <begin position="1"/>
        <end position="19"/>
    </location>
</feature>
<dbReference type="InterPro" id="IPR019826">
    <property type="entry name" value="Carboxylesterase_B_AS"/>
</dbReference>
<proteinExistence type="inferred from homology"/>
<dbReference type="SUPFAM" id="SSF53474">
    <property type="entry name" value="alpha/beta-Hydrolases"/>
    <property type="match status" value="1"/>
</dbReference>
<comment type="caution">
    <text evidence="6">The sequence shown here is derived from an EMBL/GenBank/DDBJ whole genome shotgun (WGS) entry which is preliminary data.</text>
</comment>
<dbReference type="GeneID" id="70252095"/>
<evidence type="ECO:0000256" key="2">
    <source>
        <dbReference type="ARBA" id="ARBA00010515"/>
    </source>
</evidence>
<dbReference type="GO" id="GO:0016787">
    <property type="term" value="F:hydrolase activity"/>
    <property type="evidence" value="ECO:0007669"/>
    <property type="project" value="UniProtKB-KW"/>
</dbReference>
<evidence type="ECO:0000256" key="4">
    <source>
        <dbReference type="RuleBase" id="RU361235"/>
    </source>
</evidence>